<gene>
    <name evidence="2" type="ORF">DEHRE_08880</name>
</gene>
<dbReference type="Proteomes" id="UP000018934">
    <property type="component" value="Chromosome"/>
</dbReference>
<keyword evidence="1" id="KW-1133">Transmembrane helix</keyword>
<accession>A0ABM5PAF5</accession>
<feature type="transmembrane region" description="Helical" evidence="1">
    <location>
        <begin position="6"/>
        <end position="26"/>
    </location>
</feature>
<proteinExistence type="predicted"/>
<keyword evidence="1" id="KW-0472">Membrane</keyword>
<protein>
    <submittedName>
        <fullName evidence="2">Uncharacterized protein</fullName>
    </submittedName>
</protein>
<name>A0ABM5PAF5_DEHRP</name>
<sequence length="50" mass="5843">MLLLSPGFWAAMLSIAIIMWVIKMLWRIDKNVKSIEHKLNELTTKKDDSL</sequence>
<evidence type="ECO:0000313" key="2">
    <source>
        <dbReference type="EMBL" id="AHF11368.1"/>
    </source>
</evidence>
<dbReference type="EMBL" id="CP007033">
    <property type="protein sequence ID" value="AHF11368.1"/>
    <property type="molecule type" value="Genomic_DNA"/>
</dbReference>
<evidence type="ECO:0000256" key="1">
    <source>
        <dbReference type="SAM" id="Phobius"/>
    </source>
</evidence>
<evidence type="ECO:0000313" key="3">
    <source>
        <dbReference type="Proteomes" id="UP000018934"/>
    </source>
</evidence>
<keyword evidence="1" id="KW-0812">Transmembrane</keyword>
<keyword evidence="3" id="KW-1185">Reference proteome</keyword>
<reference evidence="2 3" key="1">
    <citation type="journal article" date="2013" name="Stand. Genomic Sci.">
        <title>Complete genome sequence of Dehalobacter restrictus PER-K23(T.).</title>
        <authorList>
            <person name="Kruse T."/>
            <person name="Maillard J."/>
            <person name="Goodwin L."/>
            <person name="Woyke T."/>
            <person name="Teshima H."/>
            <person name="Bruce D."/>
            <person name="Detter C."/>
            <person name="Tapia R."/>
            <person name="Han C."/>
            <person name="Huntemann M."/>
            <person name="Wei C.L."/>
            <person name="Han J."/>
            <person name="Chen A."/>
            <person name="Kyrpides N."/>
            <person name="Szeto E."/>
            <person name="Markowitz V."/>
            <person name="Ivanova N."/>
            <person name="Pagani I."/>
            <person name="Pati A."/>
            <person name="Pitluck S."/>
            <person name="Nolan M."/>
            <person name="Holliger C."/>
            <person name="Smidt H."/>
        </authorList>
    </citation>
    <scope>NUCLEOTIDE SEQUENCE [LARGE SCALE GENOMIC DNA]</scope>
    <source>
        <strain evidence="3">DSM 9455</strain>
    </source>
</reference>
<organism evidence="2 3">
    <name type="scientific">Dehalobacter restrictus (strain DSM 9455 / PER-K23)</name>
    <dbReference type="NCBI Taxonomy" id="871738"/>
    <lineage>
        <taxon>Bacteria</taxon>
        <taxon>Bacillati</taxon>
        <taxon>Bacillota</taxon>
        <taxon>Clostridia</taxon>
        <taxon>Eubacteriales</taxon>
        <taxon>Desulfitobacteriaceae</taxon>
        <taxon>Dehalobacter</taxon>
    </lineage>
</organism>